<dbReference type="Gene3D" id="1.10.10.10">
    <property type="entry name" value="Winged helix-like DNA-binding domain superfamily/Winged helix DNA-binding domain"/>
    <property type="match status" value="1"/>
</dbReference>
<protein>
    <submittedName>
        <fullName evidence="4">GAF and ANTAR domain-containing protein</fullName>
    </submittedName>
</protein>
<evidence type="ECO:0000259" key="3">
    <source>
        <dbReference type="PROSITE" id="PS50921"/>
    </source>
</evidence>
<evidence type="ECO:0000256" key="2">
    <source>
        <dbReference type="ARBA" id="ARBA00023163"/>
    </source>
</evidence>
<reference evidence="4 5" key="1">
    <citation type="submission" date="2023-10" db="EMBL/GenBank/DDBJ databases">
        <title>Characterization of rhizosphere-enriched actinobacteria from wheat plants lab-grown on chernevaya soil.</title>
        <authorList>
            <person name="Tikhonova E.N."/>
            <person name="Konopkin A."/>
            <person name="Kravchenko I.K."/>
        </authorList>
    </citation>
    <scope>NUCLEOTIDE SEQUENCE [LARGE SCALE GENOMIC DNA]</scope>
    <source>
        <strain evidence="4 5">RR29</strain>
    </source>
</reference>
<keyword evidence="5" id="KW-1185">Reference proteome</keyword>
<dbReference type="InterPro" id="IPR003018">
    <property type="entry name" value="GAF"/>
</dbReference>
<organism evidence="4 5">
    <name type="scientific">Streptomyces prunicolor</name>
    <dbReference type="NCBI Taxonomy" id="67348"/>
    <lineage>
        <taxon>Bacteria</taxon>
        <taxon>Bacillati</taxon>
        <taxon>Actinomycetota</taxon>
        <taxon>Actinomycetes</taxon>
        <taxon>Kitasatosporales</taxon>
        <taxon>Streptomycetaceae</taxon>
        <taxon>Streptomyces</taxon>
    </lineage>
</organism>
<dbReference type="Pfam" id="PF03861">
    <property type="entry name" value="ANTAR"/>
    <property type="match status" value="1"/>
</dbReference>
<dbReference type="InterPro" id="IPR005561">
    <property type="entry name" value="ANTAR"/>
</dbReference>
<accession>A0ABU4FSA3</accession>
<name>A0ABU4FSA3_9ACTN</name>
<sequence length="247" mass="26452">MHHTSRESRLAAALVEAADTLIEDFDTEEYLRRLADHCVELLSAWAAGIVLIDGGEAVALAGSRLGGREEVALDLLAAQHNSGPCLESYGSGRPVPPVSISSAQVAARWPEFTERALRHGVVATFAVPVRRHETLLGALNVFEPAPPNSVSDGGRSGVAVAQALADAAALGLENHRAYARSRSLAGQLQEALSSRVRIEQAKGMLAERWKVGTDEAFIALRGHARRHRLPLDRVARSVIEGGLVDRL</sequence>
<dbReference type="Pfam" id="PF13185">
    <property type="entry name" value="GAF_2"/>
    <property type="match status" value="1"/>
</dbReference>
<proteinExistence type="predicted"/>
<feature type="domain" description="ANTAR" evidence="3">
    <location>
        <begin position="178"/>
        <end position="239"/>
    </location>
</feature>
<gene>
    <name evidence="4" type="ORF">R5A26_46850</name>
</gene>
<dbReference type="EMBL" id="JAWMAJ010000319">
    <property type="protein sequence ID" value="MDV7223459.1"/>
    <property type="molecule type" value="Genomic_DNA"/>
</dbReference>
<evidence type="ECO:0000313" key="5">
    <source>
        <dbReference type="Proteomes" id="UP001187346"/>
    </source>
</evidence>
<dbReference type="PROSITE" id="PS50921">
    <property type="entry name" value="ANTAR"/>
    <property type="match status" value="1"/>
</dbReference>
<dbReference type="RefSeq" id="WP_317775911.1">
    <property type="nucleotide sequence ID" value="NZ_JAWMAJ010000319.1"/>
</dbReference>
<keyword evidence="2" id="KW-0804">Transcription</keyword>
<evidence type="ECO:0000313" key="4">
    <source>
        <dbReference type="EMBL" id="MDV7223459.1"/>
    </source>
</evidence>
<comment type="caution">
    <text evidence="4">The sequence shown here is derived from an EMBL/GenBank/DDBJ whole genome shotgun (WGS) entry which is preliminary data.</text>
</comment>
<dbReference type="InterPro" id="IPR029016">
    <property type="entry name" value="GAF-like_dom_sf"/>
</dbReference>
<dbReference type="Proteomes" id="UP001187346">
    <property type="component" value="Unassembled WGS sequence"/>
</dbReference>
<dbReference type="SUPFAM" id="SSF55781">
    <property type="entry name" value="GAF domain-like"/>
    <property type="match status" value="1"/>
</dbReference>
<dbReference type="InterPro" id="IPR036388">
    <property type="entry name" value="WH-like_DNA-bd_sf"/>
</dbReference>
<dbReference type="Gene3D" id="3.30.450.40">
    <property type="match status" value="1"/>
</dbReference>
<dbReference type="PIRSF" id="PIRSF036625">
    <property type="entry name" value="GAF_ANTAR"/>
    <property type="match status" value="1"/>
</dbReference>
<dbReference type="SMART" id="SM01012">
    <property type="entry name" value="ANTAR"/>
    <property type="match status" value="1"/>
</dbReference>
<evidence type="ECO:0000256" key="1">
    <source>
        <dbReference type="ARBA" id="ARBA00023015"/>
    </source>
</evidence>
<keyword evidence="1" id="KW-0805">Transcription regulation</keyword>
<dbReference type="InterPro" id="IPR012074">
    <property type="entry name" value="GAF_ANTAR"/>
</dbReference>
<dbReference type="SMART" id="SM00065">
    <property type="entry name" value="GAF"/>
    <property type="match status" value="1"/>
</dbReference>